<dbReference type="SUPFAM" id="SSF56112">
    <property type="entry name" value="Protein kinase-like (PK-like)"/>
    <property type="match status" value="1"/>
</dbReference>
<feature type="region of interest" description="Disordered" evidence="7">
    <location>
        <begin position="1013"/>
        <end position="1045"/>
    </location>
</feature>
<feature type="compositionally biased region" description="Polar residues" evidence="7">
    <location>
        <begin position="966"/>
        <end position="987"/>
    </location>
</feature>
<dbReference type="EMBL" id="CAJVPL010000863">
    <property type="protein sequence ID" value="CAG8535677.1"/>
    <property type="molecule type" value="Genomic_DNA"/>
</dbReference>
<feature type="compositionally biased region" description="Basic residues" evidence="7">
    <location>
        <begin position="594"/>
        <end position="603"/>
    </location>
</feature>
<sequence>MYMNYGQASGGVSTHSSSRNQKAKLVFDYGELLKELSTPKIKSIGNYILGEDLGEGSFGQVKLATHRLTGQNVAIKIIPKIHAEQLTGEIHHHRYLHHPNIISLLEVIPTETQIYMVLEYCKGGELFYLLDDNKGGFNEKSVRKMFSQLCKAVKYCHDRRIVHRDLKLENVLLDSNNNVKLGDFGFARDCEINQLLESGCGSPGYTAPEADIWSLGVILYTLLCGELPFDHEDEEEQQVMINKILSGTYQVPESLSDEAKDLIRSILKLDPTRRPTIKQILKHPCRRGAKKDSQKTEKDNSDHLNPIRYLEKQRQELFATKQSPIDNNNQKTFNPRDNHHNFGKKAVPSAYRRYGTTIQAQQAISSPPKSLGPSKSTKASRRYSIDSKAFNEKVLFTTAEEKELLEKMEDLGFDVAEIKKSVLEDTTKITVDVAIGTSDFEIKITKENDGEKENITIETPDDNITNSRSSNDSADLEVARTLKLIEDDSFLTPPPRTYHAVPATRERRKSLILAHPEAVEPVLTTITATASPPLSPKKYSSFTSPLSLLSTIKGWWGGASHHPKDGGIGSGGYKKTGLNWPDNGAVVPSEYVRPRTRTNRRSGSKTPPNYDINNDRRSLSLPSNSLRDKKKKRSSLQGSKSRRPNQLSPLMIPPVTPSVVLSHNSPALTAPIPGTPPARTKATFTINRRKPFAYPGSSSWGRKTVKRQSNGSINILLDNFNNAGFGSSENVNDKSADVENEHYTNHSTNNKKINIKNSGSNSNRHYHHREHNIKDTLEKSAIEKSDDVAVHQTEKTVVIIQQPSMLSQPSKINNNLEASSDKTKTFPRQVINELSNYISSPPLSPTKDIDENHVKSSEFSVSRGLVPAVTTNNASIIDLKNNIQSQNENISPIQGDQINSSIDLLSTPPESPILPALQPSSPSFLKPSQAHHHKPRARSSPLPLDTTKISESEKKLIIGSADNRKAQNGTSESHSKNDFSLLSSSPPTKGISPLNASHRIFQMNNHVDRVIRRGNTPGSRFSITSRDNPSNNNISGLSAGRRPIM</sequence>
<name>A0A9N9AMK4_9GLOM</name>
<feature type="region of interest" description="Disordered" evidence="7">
    <location>
        <begin position="578"/>
        <end position="654"/>
    </location>
</feature>
<comment type="caution">
    <text evidence="9">The sequence shown here is derived from an EMBL/GenBank/DDBJ whole genome shotgun (WGS) entry which is preliminary data.</text>
</comment>
<feature type="region of interest" description="Disordered" evidence="7">
    <location>
        <begin position="319"/>
        <end position="342"/>
    </location>
</feature>
<evidence type="ECO:0000259" key="8">
    <source>
        <dbReference type="PROSITE" id="PS50011"/>
    </source>
</evidence>
<evidence type="ECO:0000256" key="7">
    <source>
        <dbReference type="SAM" id="MobiDB-lite"/>
    </source>
</evidence>
<dbReference type="Gene3D" id="1.10.510.10">
    <property type="entry name" value="Transferase(Phosphotransferase) domain 1"/>
    <property type="match status" value="1"/>
</dbReference>
<dbReference type="SMART" id="SM00220">
    <property type="entry name" value="S_TKc"/>
    <property type="match status" value="1"/>
</dbReference>
<dbReference type="InterPro" id="IPR017441">
    <property type="entry name" value="Protein_kinase_ATP_BS"/>
</dbReference>
<keyword evidence="3 6" id="KW-0547">Nucleotide-binding</keyword>
<dbReference type="GO" id="GO:0035556">
    <property type="term" value="P:intracellular signal transduction"/>
    <property type="evidence" value="ECO:0007669"/>
    <property type="project" value="TreeGrafter"/>
</dbReference>
<gene>
    <name evidence="9" type="ORF">AGERDE_LOCUS5931</name>
</gene>
<keyword evidence="4" id="KW-0418">Kinase</keyword>
<dbReference type="Proteomes" id="UP000789831">
    <property type="component" value="Unassembled WGS sequence"/>
</dbReference>
<proteinExistence type="predicted"/>
<dbReference type="GO" id="GO:0005524">
    <property type="term" value="F:ATP binding"/>
    <property type="evidence" value="ECO:0007669"/>
    <property type="project" value="UniProtKB-UniRule"/>
</dbReference>
<dbReference type="PANTHER" id="PTHR24346">
    <property type="entry name" value="MAP/MICROTUBULE AFFINITY-REGULATING KINASE"/>
    <property type="match status" value="1"/>
</dbReference>
<feature type="binding site" evidence="6">
    <location>
        <position position="76"/>
    </location>
    <ligand>
        <name>ATP</name>
        <dbReference type="ChEBI" id="CHEBI:30616"/>
    </ligand>
</feature>
<dbReference type="AlphaFoldDB" id="A0A9N9AMK4"/>
<protein>
    <submittedName>
        <fullName evidence="9">760_t:CDS:1</fullName>
    </submittedName>
</protein>
<keyword evidence="5 6" id="KW-0067">ATP-binding</keyword>
<keyword evidence="10" id="KW-1185">Reference proteome</keyword>
<dbReference type="PROSITE" id="PS50011">
    <property type="entry name" value="PROTEIN_KINASE_DOM"/>
    <property type="match status" value="1"/>
</dbReference>
<accession>A0A9N9AMK4</accession>
<feature type="compositionally biased region" description="Low complexity" evidence="7">
    <location>
        <begin position="365"/>
        <end position="377"/>
    </location>
</feature>
<dbReference type="FunFam" id="3.30.200.20:FF:000003">
    <property type="entry name" value="Non-specific serine/threonine protein kinase"/>
    <property type="match status" value="1"/>
</dbReference>
<evidence type="ECO:0000256" key="2">
    <source>
        <dbReference type="ARBA" id="ARBA00022679"/>
    </source>
</evidence>
<dbReference type="GO" id="GO:0004674">
    <property type="term" value="F:protein serine/threonine kinase activity"/>
    <property type="evidence" value="ECO:0007669"/>
    <property type="project" value="UniProtKB-KW"/>
</dbReference>
<evidence type="ECO:0000256" key="3">
    <source>
        <dbReference type="ARBA" id="ARBA00022741"/>
    </source>
</evidence>
<dbReference type="Pfam" id="PF00069">
    <property type="entry name" value="Pkinase"/>
    <property type="match status" value="1"/>
</dbReference>
<evidence type="ECO:0000256" key="1">
    <source>
        <dbReference type="ARBA" id="ARBA00022527"/>
    </source>
</evidence>
<dbReference type="OrthoDB" id="504170at2759"/>
<dbReference type="PANTHER" id="PTHR24346:SF110">
    <property type="entry name" value="NON-SPECIFIC SERINE_THREONINE PROTEIN KINASE"/>
    <property type="match status" value="1"/>
</dbReference>
<evidence type="ECO:0000256" key="5">
    <source>
        <dbReference type="ARBA" id="ARBA00022840"/>
    </source>
</evidence>
<evidence type="ECO:0000313" key="9">
    <source>
        <dbReference type="EMBL" id="CAG8535677.1"/>
    </source>
</evidence>
<reference evidence="9" key="1">
    <citation type="submission" date="2021-06" db="EMBL/GenBank/DDBJ databases">
        <authorList>
            <person name="Kallberg Y."/>
            <person name="Tangrot J."/>
            <person name="Rosling A."/>
        </authorList>
    </citation>
    <scope>NUCLEOTIDE SEQUENCE</scope>
    <source>
        <strain evidence="9">MT106</strain>
    </source>
</reference>
<evidence type="ECO:0000256" key="4">
    <source>
        <dbReference type="ARBA" id="ARBA00022777"/>
    </source>
</evidence>
<feature type="domain" description="Protein kinase" evidence="8">
    <location>
        <begin position="47"/>
        <end position="286"/>
    </location>
</feature>
<organism evidence="9 10">
    <name type="scientific">Ambispora gerdemannii</name>
    <dbReference type="NCBI Taxonomy" id="144530"/>
    <lineage>
        <taxon>Eukaryota</taxon>
        <taxon>Fungi</taxon>
        <taxon>Fungi incertae sedis</taxon>
        <taxon>Mucoromycota</taxon>
        <taxon>Glomeromycotina</taxon>
        <taxon>Glomeromycetes</taxon>
        <taxon>Archaeosporales</taxon>
        <taxon>Ambisporaceae</taxon>
        <taxon>Ambispora</taxon>
    </lineage>
</organism>
<feature type="region of interest" description="Disordered" evidence="7">
    <location>
        <begin position="284"/>
        <end position="307"/>
    </location>
</feature>
<dbReference type="InterPro" id="IPR008271">
    <property type="entry name" value="Ser/Thr_kinase_AS"/>
</dbReference>
<dbReference type="CDD" id="cd14003">
    <property type="entry name" value="STKc_AMPK-like"/>
    <property type="match status" value="1"/>
</dbReference>
<feature type="region of interest" description="Disordered" evidence="7">
    <location>
        <begin position="360"/>
        <end position="380"/>
    </location>
</feature>
<dbReference type="InterPro" id="IPR011009">
    <property type="entry name" value="Kinase-like_dom_sf"/>
</dbReference>
<evidence type="ECO:0000256" key="6">
    <source>
        <dbReference type="PROSITE-ProRule" id="PRU10141"/>
    </source>
</evidence>
<keyword evidence="1" id="KW-0723">Serine/threonine-protein kinase</keyword>
<feature type="compositionally biased region" description="Polar residues" evidence="7">
    <location>
        <begin position="320"/>
        <end position="333"/>
    </location>
</feature>
<dbReference type="PROSITE" id="PS00107">
    <property type="entry name" value="PROTEIN_KINASE_ATP"/>
    <property type="match status" value="1"/>
</dbReference>
<dbReference type="FunFam" id="1.10.510.10:FF:000571">
    <property type="entry name" value="Maternal embryonic leucine zipper kinase"/>
    <property type="match status" value="1"/>
</dbReference>
<feature type="compositionally biased region" description="Polar residues" evidence="7">
    <location>
        <begin position="1016"/>
        <end position="1036"/>
    </location>
</feature>
<feature type="compositionally biased region" description="Basic and acidic residues" evidence="7">
    <location>
        <begin position="290"/>
        <end position="302"/>
    </location>
</feature>
<dbReference type="PROSITE" id="PS00108">
    <property type="entry name" value="PROTEIN_KINASE_ST"/>
    <property type="match status" value="1"/>
</dbReference>
<dbReference type="InterPro" id="IPR000719">
    <property type="entry name" value="Prot_kinase_dom"/>
</dbReference>
<evidence type="ECO:0000313" key="10">
    <source>
        <dbReference type="Proteomes" id="UP000789831"/>
    </source>
</evidence>
<dbReference type="GO" id="GO:0005737">
    <property type="term" value="C:cytoplasm"/>
    <property type="evidence" value="ECO:0007669"/>
    <property type="project" value="TreeGrafter"/>
</dbReference>
<keyword evidence="2" id="KW-0808">Transferase</keyword>
<feature type="region of interest" description="Disordered" evidence="7">
    <location>
        <begin position="900"/>
        <end position="994"/>
    </location>
</feature>